<dbReference type="Proteomes" id="UP001152320">
    <property type="component" value="Chromosome 19"/>
</dbReference>
<dbReference type="SUPFAM" id="SSF48652">
    <property type="entry name" value="Tetraspanin"/>
    <property type="match status" value="1"/>
</dbReference>
<dbReference type="EMBL" id="JAIZAY010000019">
    <property type="protein sequence ID" value="KAJ8024036.1"/>
    <property type="molecule type" value="Genomic_DNA"/>
</dbReference>
<sequence length="278" mass="30188">MVNLFSLSRKFLAVLNLALAMVGVFLVAVGSMLLFIPDSILYIDLLSNGEALNSLKPVFDTTSVIVVAWACIGFGLMVFIVSLCGCLGASFLSVTLLGVYIITLTQVIAIQLGIGVFLLLSPEGFKDTISGTFNTHVLKTSTDISTAWEVMQYMVGCCGVNSFEDYSRVNASEDVYDSCCVVKDKMSAASFAVASESDQSMYKYVNRAECLKWMKRIVNAENSPEAAEVLNVDGCSDKIFGSVEIFGVAMFSSVSVEIIIVIMTFVVCYTAWKEEKPV</sequence>
<name>A0A9Q1BDT4_HOLLE</name>
<feature type="transmembrane region" description="Helical" evidence="6">
    <location>
        <begin position="248"/>
        <end position="272"/>
    </location>
</feature>
<comment type="caution">
    <text evidence="7">The sequence shown here is derived from an EMBL/GenBank/DDBJ whole genome shotgun (WGS) entry which is preliminary data.</text>
</comment>
<dbReference type="InterPro" id="IPR000301">
    <property type="entry name" value="Tetraspanin_animals"/>
</dbReference>
<organism evidence="7 8">
    <name type="scientific">Holothuria leucospilota</name>
    <name type="common">Black long sea cucumber</name>
    <name type="synonym">Mertensiothuria leucospilota</name>
    <dbReference type="NCBI Taxonomy" id="206669"/>
    <lineage>
        <taxon>Eukaryota</taxon>
        <taxon>Metazoa</taxon>
        <taxon>Echinodermata</taxon>
        <taxon>Eleutherozoa</taxon>
        <taxon>Echinozoa</taxon>
        <taxon>Holothuroidea</taxon>
        <taxon>Aspidochirotacea</taxon>
        <taxon>Aspidochirotida</taxon>
        <taxon>Holothuriidae</taxon>
        <taxon>Holothuria</taxon>
    </lineage>
</organism>
<feature type="transmembrane region" description="Helical" evidence="6">
    <location>
        <begin position="64"/>
        <end position="91"/>
    </location>
</feature>
<comment type="similarity">
    <text evidence="2 6">Belongs to the tetraspanin (TM4SF) family.</text>
</comment>
<dbReference type="Gene3D" id="1.10.1450.10">
    <property type="entry name" value="Tetraspanin"/>
    <property type="match status" value="1"/>
</dbReference>
<dbReference type="PRINTS" id="PR00259">
    <property type="entry name" value="TMFOUR"/>
</dbReference>
<accession>A0A9Q1BDT4</accession>
<gene>
    <name evidence="7" type="ORF">HOLleu_36647</name>
</gene>
<dbReference type="GO" id="GO:0016020">
    <property type="term" value="C:membrane"/>
    <property type="evidence" value="ECO:0007669"/>
    <property type="project" value="UniProtKB-SubCell"/>
</dbReference>
<evidence type="ECO:0000256" key="6">
    <source>
        <dbReference type="RuleBase" id="RU361218"/>
    </source>
</evidence>
<evidence type="ECO:0000313" key="7">
    <source>
        <dbReference type="EMBL" id="KAJ8024036.1"/>
    </source>
</evidence>
<dbReference type="AlphaFoldDB" id="A0A9Q1BDT4"/>
<feature type="transmembrane region" description="Helical" evidence="6">
    <location>
        <begin position="12"/>
        <end position="36"/>
    </location>
</feature>
<dbReference type="PIRSF" id="PIRSF002419">
    <property type="entry name" value="Tetraspanin"/>
    <property type="match status" value="1"/>
</dbReference>
<dbReference type="Pfam" id="PF00335">
    <property type="entry name" value="Tetraspanin"/>
    <property type="match status" value="1"/>
</dbReference>
<keyword evidence="8" id="KW-1185">Reference proteome</keyword>
<dbReference type="InterPro" id="IPR008952">
    <property type="entry name" value="Tetraspanin_EC2_sf"/>
</dbReference>
<reference evidence="7" key="1">
    <citation type="submission" date="2021-10" db="EMBL/GenBank/DDBJ databases">
        <title>Tropical sea cucumber genome reveals ecological adaptation and Cuvierian tubules defense mechanism.</title>
        <authorList>
            <person name="Chen T."/>
        </authorList>
    </citation>
    <scope>NUCLEOTIDE SEQUENCE</scope>
    <source>
        <strain evidence="7">Nanhai2018</strain>
        <tissue evidence="7">Muscle</tissue>
    </source>
</reference>
<proteinExistence type="inferred from homology"/>
<keyword evidence="5 6" id="KW-0472">Membrane</keyword>
<evidence type="ECO:0000256" key="4">
    <source>
        <dbReference type="ARBA" id="ARBA00022989"/>
    </source>
</evidence>
<protein>
    <recommendedName>
        <fullName evidence="6">Tetraspanin</fullName>
    </recommendedName>
</protein>
<keyword evidence="4 6" id="KW-1133">Transmembrane helix</keyword>
<dbReference type="PANTHER" id="PTHR19282">
    <property type="entry name" value="TETRASPANIN"/>
    <property type="match status" value="1"/>
</dbReference>
<dbReference type="InterPro" id="IPR018499">
    <property type="entry name" value="Tetraspanin/Peripherin"/>
</dbReference>
<feature type="transmembrane region" description="Helical" evidence="6">
    <location>
        <begin position="97"/>
        <end position="120"/>
    </location>
</feature>
<dbReference type="OrthoDB" id="438211at2759"/>
<evidence type="ECO:0000256" key="5">
    <source>
        <dbReference type="ARBA" id="ARBA00023136"/>
    </source>
</evidence>
<evidence type="ECO:0000256" key="1">
    <source>
        <dbReference type="ARBA" id="ARBA00004141"/>
    </source>
</evidence>
<evidence type="ECO:0000256" key="2">
    <source>
        <dbReference type="ARBA" id="ARBA00006840"/>
    </source>
</evidence>
<comment type="subcellular location">
    <subcellularLocation>
        <location evidence="1 6">Membrane</location>
        <topology evidence="1 6">Multi-pass membrane protein</topology>
    </subcellularLocation>
</comment>
<keyword evidence="3 6" id="KW-0812">Transmembrane</keyword>
<evidence type="ECO:0000313" key="8">
    <source>
        <dbReference type="Proteomes" id="UP001152320"/>
    </source>
</evidence>
<evidence type="ECO:0000256" key="3">
    <source>
        <dbReference type="ARBA" id="ARBA00022692"/>
    </source>
</evidence>